<feature type="compositionally biased region" description="Basic and acidic residues" evidence="1">
    <location>
        <begin position="248"/>
        <end position="258"/>
    </location>
</feature>
<evidence type="ECO:0000313" key="4">
    <source>
        <dbReference type="Proteomes" id="UP001165060"/>
    </source>
</evidence>
<feature type="non-terminal residue" evidence="3">
    <location>
        <position position="1"/>
    </location>
</feature>
<feature type="domain" description="PPM-type phosphatase" evidence="2">
    <location>
        <begin position="1"/>
        <end position="229"/>
    </location>
</feature>
<accession>A0ABQ6MC92</accession>
<dbReference type="PANTHER" id="PTHR47992">
    <property type="entry name" value="PROTEIN PHOSPHATASE"/>
    <property type="match status" value="1"/>
</dbReference>
<dbReference type="SUPFAM" id="SSF81606">
    <property type="entry name" value="PP2C-like"/>
    <property type="match status" value="1"/>
</dbReference>
<dbReference type="Pfam" id="PF00481">
    <property type="entry name" value="PP2C"/>
    <property type="match status" value="1"/>
</dbReference>
<dbReference type="CDD" id="cd00143">
    <property type="entry name" value="PP2Cc"/>
    <property type="match status" value="1"/>
</dbReference>
<name>A0ABQ6MC92_9STRA</name>
<evidence type="ECO:0000313" key="3">
    <source>
        <dbReference type="EMBL" id="GMI23537.1"/>
    </source>
</evidence>
<reference evidence="3 4" key="1">
    <citation type="journal article" date="2023" name="Commun. Biol.">
        <title>Genome analysis of Parmales, the sister group of diatoms, reveals the evolutionary specialization of diatoms from phago-mixotrophs to photoautotrophs.</title>
        <authorList>
            <person name="Ban H."/>
            <person name="Sato S."/>
            <person name="Yoshikawa S."/>
            <person name="Yamada K."/>
            <person name="Nakamura Y."/>
            <person name="Ichinomiya M."/>
            <person name="Sato N."/>
            <person name="Blanc-Mathieu R."/>
            <person name="Endo H."/>
            <person name="Kuwata A."/>
            <person name="Ogata H."/>
        </authorList>
    </citation>
    <scope>NUCLEOTIDE SEQUENCE [LARGE SCALE GENOMIC DNA]</scope>
</reference>
<protein>
    <recommendedName>
        <fullName evidence="2">PPM-type phosphatase domain-containing protein</fullName>
    </recommendedName>
</protein>
<organism evidence="3 4">
    <name type="scientific">Tetraparma gracilis</name>
    <dbReference type="NCBI Taxonomy" id="2962635"/>
    <lineage>
        <taxon>Eukaryota</taxon>
        <taxon>Sar</taxon>
        <taxon>Stramenopiles</taxon>
        <taxon>Ochrophyta</taxon>
        <taxon>Bolidophyceae</taxon>
        <taxon>Parmales</taxon>
        <taxon>Triparmaceae</taxon>
        <taxon>Tetraparma</taxon>
    </lineage>
</organism>
<dbReference type="Proteomes" id="UP001165060">
    <property type="component" value="Unassembled WGS sequence"/>
</dbReference>
<dbReference type="InterPro" id="IPR036457">
    <property type="entry name" value="PPM-type-like_dom_sf"/>
</dbReference>
<dbReference type="Gene3D" id="3.60.40.10">
    <property type="entry name" value="PPM-type phosphatase domain"/>
    <property type="match status" value="1"/>
</dbReference>
<comment type="caution">
    <text evidence="3">The sequence shown here is derived from an EMBL/GenBank/DDBJ whole genome shotgun (WGS) entry which is preliminary data.</text>
</comment>
<dbReference type="InterPro" id="IPR015655">
    <property type="entry name" value="PP2C"/>
</dbReference>
<dbReference type="PROSITE" id="PS51746">
    <property type="entry name" value="PPM_2"/>
    <property type="match status" value="1"/>
</dbReference>
<proteinExistence type="predicted"/>
<dbReference type="EMBL" id="BRYB01005360">
    <property type="protein sequence ID" value="GMI23537.1"/>
    <property type="molecule type" value="Genomic_DNA"/>
</dbReference>
<evidence type="ECO:0000259" key="2">
    <source>
        <dbReference type="PROSITE" id="PS51746"/>
    </source>
</evidence>
<evidence type="ECO:0000256" key="1">
    <source>
        <dbReference type="SAM" id="MobiDB-lite"/>
    </source>
</evidence>
<dbReference type="SMART" id="SM00332">
    <property type="entry name" value="PP2Cc"/>
    <property type="match status" value="1"/>
</dbReference>
<keyword evidence="4" id="KW-1185">Reference proteome</keyword>
<dbReference type="InterPro" id="IPR001932">
    <property type="entry name" value="PPM-type_phosphatase-like_dom"/>
</dbReference>
<feature type="region of interest" description="Disordered" evidence="1">
    <location>
        <begin position="245"/>
        <end position="265"/>
    </location>
</feature>
<sequence>LPPPSLPRYVKVPAADRASDESLAKLKEALRRTFVEVDDSMVKTPEMADRRDRSGCTAIAVVVTPTHFLCANAGDSRSVYATGGKTEAGGQEMKTVPLSFDHKPFHPEELTRIDNAGGYVSMKRVDGDLAVSRALGDFQYKDREDLPAEQQKVTCNPDVTVCARTPEDEFVVLACDGIWDVASNEEGTAMVQAILDEGEGTPVNIAEEILDTCLEKGSRDNMTACVILCGGARIAETGGGVASRREKRAAAAREKEIENTPVPRV</sequence>
<gene>
    <name evidence="3" type="ORF">TeGR_g179</name>
</gene>